<dbReference type="EMBL" id="SRMA01027321">
    <property type="protein sequence ID" value="TRY55487.1"/>
    <property type="molecule type" value="Genomic_DNA"/>
</dbReference>
<feature type="compositionally biased region" description="Basic and acidic residues" evidence="1">
    <location>
        <begin position="72"/>
        <end position="95"/>
    </location>
</feature>
<feature type="compositionally biased region" description="Polar residues" evidence="1">
    <location>
        <begin position="55"/>
        <end position="66"/>
    </location>
</feature>
<evidence type="ECO:0000313" key="3">
    <source>
        <dbReference type="Proteomes" id="UP000316079"/>
    </source>
</evidence>
<comment type="caution">
    <text evidence="2">The sequence shown here is derived from an EMBL/GenBank/DDBJ whole genome shotgun (WGS) entry which is preliminary data.</text>
</comment>
<dbReference type="Proteomes" id="UP000316079">
    <property type="component" value="Unassembled WGS sequence"/>
</dbReference>
<organism evidence="2 3">
    <name type="scientific">Danionella cerebrum</name>
    <dbReference type="NCBI Taxonomy" id="2873325"/>
    <lineage>
        <taxon>Eukaryota</taxon>
        <taxon>Metazoa</taxon>
        <taxon>Chordata</taxon>
        <taxon>Craniata</taxon>
        <taxon>Vertebrata</taxon>
        <taxon>Euteleostomi</taxon>
        <taxon>Actinopterygii</taxon>
        <taxon>Neopterygii</taxon>
        <taxon>Teleostei</taxon>
        <taxon>Ostariophysi</taxon>
        <taxon>Cypriniformes</taxon>
        <taxon>Danionidae</taxon>
        <taxon>Danioninae</taxon>
        <taxon>Danionella</taxon>
    </lineage>
</organism>
<protein>
    <submittedName>
        <fullName evidence="2">Uncharacterized protein</fullName>
    </submittedName>
</protein>
<dbReference type="AlphaFoldDB" id="A0A553MQN0"/>
<proteinExistence type="predicted"/>
<evidence type="ECO:0000313" key="2">
    <source>
        <dbReference type="EMBL" id="TRY55487.1"/>
    </source>
</evidence>
<dbReference type="OrthoDB" id="8916410at2759"/>
<name>A0A553MQN0_9TELE</name>
<evidence type="ECO:0000256" key="1">
    <source>
        <dbReference type="SAM" id="MobiDB-lite"/>
    </source>
</evidence>
<feature type="region of interest" description="Disordered" evidence="1">
    <location>
        <begin position="45"/>
        <end position="95"/>
    </location>
</feature>
<reference evidence="2 3" key="1">
    <citation type="journal article" date="2019" name="Sci. Data">
        <title>Hybrid genome assembly and annotation of Danionella translucida.</title>
        <authorList>
            <person name="Kadobianskyi M."/>
            <person name="Schulze L."/>
            <person name="Schuelke M."/>
            <person name="Judkewitz B."/>
        </authorList>
    </citation>
    <scope>NUCLEOTIDE SEQUENCE [LARGE SCALE GENOMIC DNA]</scope>
    <source>
        <strain evidence="2 3">Bolton</strain>
    </source>
</reference>
<sequence>MYINGHSHAKHFCALKGIGDHTGPTGSMAWNSILKPRLQLQVPNQMEVKPLKTSPVRQHGSSSRNTGAFRDGYSEIPERSRKRATETPSRTEELF</sequence>
<gene>
    <name evidence="2" type="ORF">DNTS_027874</name>
</gene>
<keyword evidence="3" id="KW-1185">Reference proteome</keyword>
<accession>A0A553MQN0</accession>